<keyword evidence="3" id="KW-0949">S-adenosyl-L-methionine</keyword>
<evidence type="ECO:0000313" key="5">
    <source>
        <dbReference type="EMBL" id="MBD3327490.1"/>
    </source>
</evidence>
<evidence type="ECO:0000256" key="2">
    <source>
        <dbReference type="ARBA" id="ARBA00022679"/>
    </source>
</evidence>
<dbReference type="InterPro" id="IPR025714">
    <property type="entry name" value="Methyltranfer_dom"/>
</dbReference>
<dbReference type="SUPFAM" id="SSF53335">
    <property type="entry name" value="S-adenosyl-L-methionine-dependent methyltransferases"/>
    <property type="match status" value="1"/>
</dbReference>
<evidence type="ECO:0000313" key="6">
    <source>
        <dbReference type="Proteomes" id="UP000649604"/>
    </source>
</evidence>
<accession>A0A9D5K0E1</accession>
<dbReference type="AlphaFoldDB" id="A0A9D5K0E1"/>
<dbReference type="GO" id="GO:0032259">
    <property type="term" value="P:methylation"/>
    <property type="evidence" value="ECO:0007669"/>
    <property type="project" value="UniProtKB-KW"/>
</dbReference>
<dbReference type="PANTHER" id="PTHR43464">
    <property type="entry name" value="METHYLTRANSFERASE"/>
    <property type="match status" value="1"/>
</dbReference>
<dbReference type="Gene3D" id="3.40.50.150">
    <property type="entry name" value="Vaccinia Virus protein VP39"/>
    <property type="match status" value="1"/>
</dbReference>
<protein>
    <submittedName>
        <fullName evidence="5">Methyltransferase domain-containing protein</fullName>
    </submittedName>
</protein>
<dbReference type="GO" id="GO:0008168">
    <property type="term" value="F:methyltransferase activity"/>
    <property type="evidence" value="ECO:0007669"/>
    <property type="project" value="UniProtKB-KW"/>
</dbReference>
<gene>
    <name evidence="5" type="ORF">GF339_23095</name>
</gene>
<name>A0A9D5K0E1_9BACT</name>
<proteinExistence type="predicted"/>
<dbReference type="PANTHER" id="PTHR43464:SF19">
    <property type="entry name" value="UBIQUINONE BIOSYNTHESIS O-METHYLTRANSFERASE, MITOCHONDRIAL"/>
    <property type="match status" value="1"/>
</dbReference>
<dbReference type="EMBL" id="WJJP01000746">
    <property type="protein sequence ID" value="MBD3327490.1"/>
    <property type="molecule type" value="Genomic_DNA"/>
</dbReference>
<reference evidence="5" key="1">
    <citation type="submission" date="2019-11" db="EMBL/GenBank/DDBJ databases">
        <title>Microbial mats filling the niche in hypersaline microbial mats.</title>
        <authorList>
            <person name="Wong H.L."/>
            <person name="Macleod F.I."/>
            <person name="White R.A. III"/>
            <person name="Burns B.P."/>
        </authorList>
    </citation>
    <scope>NUCLEOTIDE SEQUENCE</scope>
    <source>
        <strain evidence="5">Rbin_158</strain>
    </source>
</reference>
<sequence>MALGDGAIYLLLCPDGEGTLWTPSAAKYPAMTYDDRQAHAAGQTMRRPMFSALRPAVEEVLQTYAVDQTAQFGQLIRDELAHIAHVDPHRSPDQKHLHDLYELRARMLDWELGTGYLGYFSQNPGTRYTFTKRLEAVVQMLPVPLQPDQTASHSWRVLEIGCGAGMLCLELARKAEWVVGIDVSHFVLNFANRVKHAVGYTNVAFQQGDAERLAFPDNSFDVVICSEVLEHLLDPQHALAEIRRVLKHNGTCILTTPCAVSLSDLCVSGLRVFHRHLESEKDLQFDKKTYLAVKRRHLTEGQAAEQMTQEVTDDTFMRIHTRFRYRDLVVMLHRTGFEIDQTVGTVFAFPPHYQVFYRYCPGFLLTGVRGLEWILNQLHIFPRWGAVTTCFRVHPTS</sequence>
<evidence type="ECO:0000256" key="3">
    <source>
        <dbReference type="ARBA" id="ARBA00022691"/>
    </source>
</evidence>
<comment type="caution">
    <text evidence="5">The sequence shown here is derived from an EMBL/GenBank/DDBJ whole genome shotgun (WGS) entry which is preliminary data.</text>
</comment>
<dbReference type="CDD" id="cd02440">
    <property type="entry name" value="AdoMet_MTases"/>
    <property type="match status" value="1"/>
</dbReference>
<dbReference type="Proteomes" id="UP000649604">
    <property type="component" value="Unassembled WGS sequence"/>
</dbReference>
<keyword evidence="2" id="KW-0808">Transferase</keyword>
<keyword evidence="1 5" id="KW-0489">Methyltransferase</keyword>
<organism evidence="5 6">
    <name type="scientific">candidate division KSB3 bacterium</name>
    <dbReference type="NCBI Taxonomy" id="2044937"/>
    <lineage>
        <taxon>Bacteria</taxon>
        <taxon>candidate division KSB3</taxon>
    </lineage>
</organism>
<dbReference type="InterPro" id="IPR029063">
    <property type="entry name" value="SAM-dependent_MTases_sf"/>
</dbReference>
<feature type="domain" description="Methyltransferase" evidence="4">
    <location>
        <begin position="155"/>
        <end position="261"/>
    </location>
</feature>
<evidence type="ECO:0000256" key="1">
    <source>
        <dbReference type="ARBA" id="ARBA00022603"/>
    </source>
</evidence>
<evidence type="ECO:0000259" key="4">
    <source>
        <dbReference type="Pfam" id="PF13847"/>
    </source>
</evidence>
<dbReference type="Pfam" id="PF13847">
    <property type="entry name" value="Methyltransf_31"/>
    <property type="match status" value="1"/>
</dbReference>